<dbReference type="EMBL" id="BPLR01010950">
    <property type="protein sequence ID" value="GIY43263.1"/>
    <property type="molecule type" value="Genomic_DNA"/>
</dbReference>
<name>A0AAV4TGZ8_CAEEX</name>
<comment type="caution">
    <text evidence="1">The sequence shown here is derived from an EMBL/GenBank/DDBJ whole genome shotgun (WGS) entry which is preliminary data.</text>
</comment>
<protein>
    <submittedName>
        <fullName evidence="1">Uncharacterized protein</fullName>
    </submittedName>
</protein>
<sequence length="85" mass="9862">MFAFNRTYNFFRLKLSSLFRINNVKEASQQNEISSNYLLLVKSTDHLRLLKAAKSLQHLVFHAQAGDTPFPCCSFSYALQMKDAW</sequence>
<evidence type="ECO:0000313" key="1">
    <source>
        <dbReference type="EMBL" id="GIY43263.1"/>
    </source>
</evidence>
<dbReference type="AlphaFoldDB" id="A0AAV4TGZ8"/>
<evidence type="ECO:0000313" key="2">
    <source>
        <dbReference type="Proteomes" id="UP001054945"/>
    </source>
</evidence>
<keyword evidence="2" id="KW-1185">Reference proteome</keyword>
<organism evidence="1 2">
    <name type="scientific">Caerostris extrusa</name>
    <name type="common">Bark spider</name>
    <name type="synonym">Caerostris bankana</name>
    <dbReference type="NCBI Taxonomy" id="172846"/>
    <lineage>
        <taxon>Eukaryota</taxon>
        <taxon>Metazoa</taxon>
        <taxon>Ecdysozoa</taxon>
        <taxon>Arthropoda</taxon>
        <taxon>Chelicerata</taxon>
        <taxon>Arachnida</taxon>
        <taxon>Araneae</taxon>
        <taxon>Araneomorphae</taxon>
        <taxon>Entelegynae</taxon>
        <taxon>Araneoidea</taxon>
        <taxon>Araneidae</taxon>
        <taxon>Caerostris</taxon>
    </lineage>
</organism>
<gene>
    <name evidence="1" type="ORF">CEXT_550091</name>
</gene>
<reference evidence="1 2" key="1">
    <citation type="submission" date="2021-06" db="EMBL/GenBank/DDBJ databases">
        <title>Caerostris extrusa draft genome.</title>
        <authorList>
            <person name="Kono N."/>
            <person name="Arakawa K."/>
        </authorList>
    </citation>
    <scope>NUCLEOTIDE SEQUENCE [LARGE SCALE GENOMIC DNA]</scope>
</reference>
<accession>A0AAV4TGZ8</accession>
<proteinExistence type="predicted"/>
<dbReference type="Proteomes" id="UP001054945">
    <property type="component" value="Unassembled WGS sequence"/>
</dbReference>